<proteinExistence type="predicted"/>
<name>A0A9D4QX43_DREPO</name>
<reference evidence="2" key="1">
    <citation type="journal article" date="2019" name="bioRxiv">
        <title>The Genome of the Zebra Mussel, Dreissena polymorpha: A Resource for Invasive Species Research.</title>
        <authorList>
            <person name="McCartney M.A."/>
            <person name="Auch B."/>
            <person name="Kono T."/>
            <person name="Mallez S."/>
            <person name="Zhang Y."/>
            <person name="Obille A."/>
            <person name="Becker A."/>
            <person name="Abrahante J.E."/>
            <person name="Garbe J."/>
            <person name="Badalamenti J.P."/>
            <person name="Herman A."/>
            <person name="Mangelson H."/>
            <person name="Liachko I."/>
            <person name="Sullivan S."/>
            <person name="Sone E.D."/>
            <person name="Koren S."/>
            <person name="Silverstein K.A.T."/>
            <person name="Beckman K.B."/>
            <person name="Gohl D.M."/>
        </authorList>
    </citation>
    <scope>NUCLEOTIDE SEQUENCE</scope>
    <source>
        <strain evidence="2">Duluth1</strain>
        <tissue evidence="2">Whole animal</tissue>
    </source>
</reference>
<dbReference type="EMBL" id="JAIWYP010000003">
    <property type="protein sequence ID" value="KAH3845385.1"/>
    <property type="molecule type" value="Genomic_DNA"/>
</dbReference>
<feature type="region of interest" description="Disordered" evidence="1">
    <location>
        <begin position="166"/>
        <end position="209"/>
    </location>
</feature>
<evidence type="ECO:0000313" key="2">
    <source>
        <dbReference type="EMBL" id="KAH3845385.1"/>
    </source>
</evidence>
<feature type="region of interest" description="Disordered" evidence="1">
    <location>
        <begin position="44"/>
        <end position="63"/>
    </location>
</feature>
<evidence type="ECO:0000313" key="3">
    <source>
        <dbReference type="Proteomes" id="UP000828390"/>
    </source>
</evidence>
<organism evidence="2 3">
    <name type="scientific">Dreissena polymorpha</name>
    <name type="common">Zebra mussel</name>
    <name type="synonym">Mytilus polymorpha</name>
    <dbReference type="NCBI Taxonomy" id="45954"/>
    <lineage>
        <taxon>Eukaryota</taxon>
        <taxon>Metazoa</taxon>
        <taxon>Spiralia</taxon>
        <taxon>Lophotrochozoa</taxon>
        <taxon>Mollusca</taxon>
        <taxon>Bivalvia</taxon>
        <taxon>Autobranchia</taxon>
        <taxon>Heteroconchia</taxon>
        <taxon>Euheterodonta</taxon>
        <taxon>Imparidentia</taxon>
        <taxon>Neoheterodontei</taxon>
        <taxon>Myida</taxon>
        <taxon>Dreissenoidea</taxon>
        <taxon>Dreissenidae</taxon>
        <taxon>Dreissena</taxon>
    </lineage>
</organism>
<feature type="compositionally biased region" description="Basic and acidic residues" evidence="1">
    <location>
        <begin position="93"/>
        <end position="110"/>
    </location>
</feature>
<dbReference type="OrthoDB" id="6162696at2759"/>
<reference evidence="2" key="2">
    <citation type="submission" date="2020-11" db="EMBL/GenBank/DDBJ databases">
        <authorList>
            <person name="McCartney M.A."/>
            <person name="Auch B."/>
            <person name="Kono T."/>
            <person name="Mallez S."/>
            <person name="Becker A."/>
            <person name="Gohl D.M."/>
            <person name="Silverstein K.A.T."/>
            <person name="Koren S."/>
            <person name="Bechman K.B."/>
            <person name="Herman A."/>
            <person name="Abrahante J.E."/>
            <person name="Garbe J."/>
        </authorList>
    </citation>
    <scope>NUCLEOTIDE SEQUENCE</scope>
    <source>
        <strain evidence="2">Duluth1</strain>
        <tissue evidence="2">Whole animal</tissue>
    </source>
</reference>
<feature type="compositionally biased region" description="Basic and acidic residues" evidence="1">
    <location>
        <begin position="166"/>
        <end position="197"/>
    </location>
</feature>
<feature type="compositionally biased region" description="Polar residues" evidence="1">
    <location>
        <begin position="76"/>
        <end position="91"/>
    </location>
</feature>
<dbReference type="AlphaFoldDB" id="A0A9D4QX43"/>
<gene>
    <name evidence="2" type="ORF">DPMN_087664</name>
</gene>
<accession>A0A9D4QX43</accession>
<protein>
    <submittedName>
        <fullName evidence="2">Uncharacterized protein</fullName>
    </submittedName>
</protein>
<evidence type="ECO:0000256" key="1">
    <source>
        <dbReference type="SAM" id="MobiDB-lite"/>
    </source>
</evidence>
<feature type="region of interest" description="Disordered" evidence="1">
    <location>
        <begin position="68"/>
        <end position="123"/>
    </location>
</feature>
<dbReference type="Proteomes" id="UP000828390">
    <property type="component" value="Unassembled WGS sequence"/>
</dbReference>
<sequence>MFKAIGRWSAQIRSNGLELISTIFGKGGKGRKYGGIDDETEEIFSDAKEELDSDDDLSSDSHKVEIHIKQDKTHSSDNLSTLNVLPSTVETDTQDKKSGADVTENKHGGSEHSSNSDLSGDVTDSFADKAESVKIDNNVANIKVQIDEPNDEVGDIEADKWEAEEVVQDHEHNHTEDNHHEVDHSDTKKMLKSKPGDIPKSSSSSSVFQKMHRRVNSYTQRQYAKFDNLQEDEHGHSVSSVLEQASTNGNTHVDNVISSIDHVDRDNSLLTSKSKKKRKMAKKARRAVRGTWKWLQRSIRMMVDTQGFLAPSFVSAFQASSARKT</sequence>
<keyword evidence="3" id="KW-1185">Reference proteome</keyword>
<comment type="caution">
    <text evidence="2">The sequence shown here is derived from an EMBL/GenBank/DDBJ whole genome shotgun (WGS) entry which is preliminary data.</text>
</comment>